<proteinExistence type="predicted"/>
<gene>
    <name evidence="2" type="ORF">KSP39_PZI009185</name>
</gene>
<dbReference type="AlphaFoldDB" id="A0AAP0BKN3"/>
<dbReference type="Proteomes" id="UP001418222">
    <property type="component" value="Unassembled WGS sequence"/>
</dbReference>
<keyword evidence="1" id="KW-0472">Membrane</keyword>
<dbReference type="GO" id="GO:0003676">
    <property type="term" value="F:nucleic acid binding"/>
    <property type="evidence" value="ECO:0007669"/>
    <property type="project" value="InterPro"/>
</dbReference>
<dbReference type="SUPFAM" id="SSF54928">
    <property type="entry name" value="RNA-binding domain, RBD"/>
    <property type="match status" value="1"/>
</dbReference>
<evidence type="ECO:0000313" key="2">
    <source>
        <dbReference type="EMBL" id="KAK8942912.1"/>
    </source>
</evidence>
<keyword evidence="1" id="KW-1133">Transmembrane helix</keyword>
<name>A0AAP0BKN3_9ASPA</name>
<accession>A0AAP0BKN3</accession>
<reference evidence="2 3" key="1">
    <citation type="journal article" date="2022" name="Nat. Plants">
        <title>Genomes of leafy and leafless Platanthera orchids illuminate the evolution of mycoheterotrophy.</title>
        <authorList>
            <person name="Li M.H."/>
            <person name="Liu K.W."/>
            <person name="Li Z."/>
            <person name="Lu H.C."/>
            <person name="Ye Q.L."/>
            <person name="Zhang D."/>
            <person name="Wang J.Y."/>
            <person name="Li Y.F."/>
            <person name="Zhong Z.M."/>
            <person name="Liu X."/>
            <person name="Yu X."/>
            <person name="Liu D.K."/>
            <person name="Tu X.D."/>
            <person name="Liu B."/>
            <person name="Hao Y."/>
            <person name="Liao X.Y."/>
            <person name="Jiang Y.T."/>
            <person name="Sun W.H."/>
            <person name="Chen J."/>
            <person name="Chen Y.Q."/>
            <person name="Ai Y."/>
            <person name="Zhai J.W."/>
            <person name="Wu S.S."/>
            <person name="Zhou Z."/>
            <person name="Hsiao Y.Y."/>
            <person name="Wu W.L."/>
            <person name="Chen Y.Y."/>
            <person name="Lin Y.F."/>
            <person name="Hsu J.L."/>
            <person name="Li C.Y."/>
            <person name="Wang Z.W."/>
            <person name="Zhao X."/>
            <person name="Zhong W.Y."/>
            <person name="Ma X.K."/>
            <person name="Ma L."/>
            <person name="Huang J."/>
            <person name="Chen G.Z."/>
            <person name="Huang M.Z."/>
            <person name="Huang L."/>
            <person name="Peng D.H."/>
            <person name="Luo Y.B."/>
            <person name="Zou S.Q."/>
            <person name="Chen S.P."/>
            <person name="Lan S."/>
            <person name="Tsai W.C."/>
            <person name="Van de Peer Y."/>
            <person name="Liu Z.J."/>
        </authorList>
    </citation>
    <scope>NUCLEOTIDE SEQUENCE [LARGE SCALE GENOMIC DNA]</scope>
    <source>
        <strain evidence="2">Lor287</strain>
    </source>
</reference>
<evidence type="ECO:0000313" key="3">
    <source>
        <dbReference type="Proteomes" id="UP001418222"/>
    </source>
</evidence>
<dbReference type="InterPro" id="IPR035979">
    <property type="entry name" value="RBD_domain_sf"/>
</dbReference>
<keyword evidence="1" id="KW-0812">Transmembrane</keyword>
<evidence type="ECO:0008006" key="4">
    <source>
        <dbReference type="Google" id="ProtNLM"/>
    </source>
</evidence>
<feature type="transmembrane region" description="Helical" evidence="1">
    <location>
        <begin position="263"/>
        <end position="281"/>
    </location>
</feature>
<evidence type="ECO:0000256" key="1">
    <source>
        <dbReference type="SAM" id="Phobius"/>
    </source>
</evidence>
<dbReference type="EMBL" id="JBBWWQ010000007">
    <property type="protein sequence ID" value="KAK8942912.1"/>
    <property type="molecule type" value="Genomic_DNA"/>
</dbReference>
<sequence>MIRKSRRMAATWEEDGCDPVEGGETLEREGVTADAREVVVEESSPYWSFPREMGEARYYAVEGCPEHQVWAKPIGTDMDTMTLKGCGFVTFRADESMLRALEEMRNRIQEGRTFLGSRYQLDDNHHGGAARLNTRRIFSFFTFREGIYIRLKDNRDLDMTIVMLGPSLLSRGVLWRGILKIIRRWATAFKRCTMLILKIIRRWATAVKRCIMLILKILKIIRRWATAVKHCTMLILKIILRWANAVKRLLCPMLDLCQMVMNWRVPLVFPFFFLIVYTIWFF</sequence>
<organism evidence="2 3">
    <name type="scientific">Platanthera zijinensis</name>
    <dbReference type="NCBI Taxonomy" id="2320716"/>
    <lineage>
        <taxon>Eukaryota</taxon>
        <taxon>Viridiplantae</taxon>
        <taxon>Streptophyta</taxon>
        <taxon>Embryophyta</taxon>
        <taxon>Tracheophyta</taxon>
        <taxon>Spermatophyta</taxon>
        <taxon>Magnoliopsida</taxon>
        <taxon>Liliopsida</taxon>
        <taxon>Asparagales</taxon>
        <taxon>Orchidaceae</taxon>
        <taxon>Orchidoideae</taxon>
        <taxon>Orchideae</taxon>
        <taxon>Orchidinae</taxon>
        <taxon>Platanthera</taxon>
    </lineage>
</organism>
<keyword evidence="3" id="KW-1185">Reference proteome</keyword>
<comment type="caution">
    <text evidence="2">The sequence shown here is derived from an EMBL/GenBank/DDBJ whole genome shotgun (WGS) entry which is preliminary data.</text>
</comment>
<protein>
    <recommendedName>
        <fullName evidence="4">RRM domain-containing protein</fullName>
    </recommendedName>
</protein>